<proteinExistence type="predicted"/>
<dbReference type="PATRIC" id="fig|1423804.4.peg.2246"/>
<comment type="caution">
    <text evidence="2">The sequence shown here is derived from an EMBL/GenBank/DDBJ whole genome shotgun (WGS) entry which is preliminary data.</text>
</comment>
<accession>A0A0R2FJI5</accession>
<evidence type="ECO:0000313" key="2">
    <source>
        <dbReference type="EMBL" id="KRN26421.1"/>
    </source>
</evidence>
<dbReference type="EMBL" id="AYZM01000034">
    <property type="protein sequence ID" value="KRN26421.1"/>
    <property type="molecule type" value="Genomic_DNA"/>
</dbReference>
<dbReference type="STRING" id="1423804.FD14_GL002068"/>
<protein>
    <submittedName>
        <fullName evidence="2">Uncharacterized protein</fullName>
    </submittedName>
</protein>
<gene>
    <name evidence="2" type="ORF">FD14_GL002068</name>
</gene>
<keyword evidence="3" id="KW-1185">Reference proteome</keyword>
<name>A0A0R2FJI5_9LACO</name>
<dbReference type="AlphaFoldDB" id="A0A0R2FJI5"/>
<feature type="region of interest" description="Disordered" evidence="1">
    <location>
        <begin position="62"/>
        <end position="87"/>
    </location>
</feature>
<dbReference type="Proteomes" id="UP000051442">
    <property type="component" value="Unassembled WGS sequence"/>
</dbReference>
<evidence type="ECO:0000313" key="3">
    <source>
        <dbReference type="Proteomes" id="UP000051442"/>
    </source>
</evidence>
<reference evidence="2 3" key="1">
    <citation type="journal article" date="2015" name="Genome Announc.">
        <title>Expanding the biotechnology potential of lactobacilli through comparative genomics of 213 strains and associated genera.</title>
        <authorList>
            <person name="Sun Z."/>
            <person name="Harris H.M."/>
            <person name="McCann A."/>
            <person name="Guo C."/>
            <person name="Argimon S."/>
            <person name="Zhang W."/>
            <person name="Yang X."/>
            <person name="Jeffery I.B."/>
            <person name="Cooney J.C."/>
            <person name="Kagawa T.F."/>
            <person name="Liu W."/>
            <person name="Song Y."/>
            <person name="Salvetti E."/>
            <person name="Wrobel A."/>
            <person name="Rasinkangas P."/>
            <person name="Parkhill J."/>
            <person name="Rea M.C."/>
            <person name="O'Sullivan O."/>
            <person name="Ritari J."/>
            <person name="Douillard F.P."/>
            <person name="Paul Ross R."/>
            <person name="Yang R."/>
            <person name="Briner A.E."/>
            <person name="Felis G.E."/>
            <person name="de Vos W.M."/>
            <person name="Barrangou R."/>
            <person name="Klaenhammer T.R."/>
            <person name="Caufield P.W."/>
            <person name="Cui Y."/>
            <person name="Zhang H."/>
            <person name="O'Toole P.W."/>
        </authorList>
    </citation>
    <scope>NUCLEOTIDE SEQUENCE [LARGE SCALE GENOMIC DNA]</scope>
    <source>
        <strain evidence="2 3">DSM 23365</strain>
    </source>
</reference>
<sequence>MNSNVILSNQHKRDDEVQHRSIVDSLQLLGMTTIISAVDELPFNIAITQFRQLQNVTASCSVTDSAPCSGRRRRAELRSEPLRSSSA</sequence>
<evidence type="ECO:0000256" key="1">
    <source>
        <dbReference type="SAM" id="MobiDB-lite"/>
    </source>
</evidence>
<organism evidence="2 3">
    <name type="scientific">Secundilactobacillus similis DSM 23365 = JCM 2765</name>
    <dbReference type="NCBI Taxonomy" id="1423804"/>
    <lineage>
        <taxon>Bacteria</taxon>
        <taxon>Bacillati</taxon>
        <taxon>Bacillota</taxon>
        <taxon>Bacilli</taxon>
        <taxon>Lactobacillales</taxon>
        <taxon>Lactobacillaceae</taxon>
        <taxon>Secundilactobacillus</taxon>
    </lineage>
</organism>